<protein>
    <recommendedName>
        <fullName evidence="3">Retrovirus-related Pol polyprotein from transposon opus</fullName>
    </recommendedName>
</protein>
<dbReference type="EMBL" id="SMMG02000009">
    <property type="protein sequence ID" value="KAA3461173.1"/>
    <property type="molecule type" value="Genomic_DNA"/>
</dbReference>
<evidence type="ECO:0000313" key="2">
    <source>
        <dbReference type="Proteomes" id="UP000325315"/>
    </source>
</evidence>
<dbReference type="PANTHER" id="PTHR33067:SF31">
    <property type="entry name" value="RNA-DIRECTED DNA POLYMERASE"/>
    <property type="match status" value="1"/>
</dbReference>
<dbReference type="InterPro" id="IPR021109">
    <property type="entry name" value="Peptidase_aspartic_dom_sf"/>
</dbReference>
<reference evidence="2" key="1">
    <citation type="journal article" date="2019" name="Plant Biotechnol. J.">
        <title>Genome sequencing of the Australian wild diploid species Gossypium australe highlights disease resistance and delayed gland morphogenesis.</title>
        <authorList>
            <person name="Cai Y."/>
            <person name="Cai X."/>
            <person name="Wang Q."/>
            <person name="Wang P."/>
            <person name="Zhang Y."/>
            <person name="Cai C."/>
            <person name="Xu Y."/>
            <person name="Wang K."/>
            <person name="Zhou Z."/>
            <person name="Wang C."/>
            <person name="Geng S."/>
            <person name="Li B."/>
            <person name="Dong Q."/>
            <person name="Hou Y."/>
            <person name="Wang H."/>
            <person name="Ai P."/>
            <person name="Liu Z."/>
            <person name="Yi F."/>
            <person name="Sun M."/>
            <person name="An G."/>
            <person name="Cheng J."/>
            <person name="Zhang Y."/>
            <person name="Shi Q."/>
            <person name="Xie Y."/>
            <person name="Shi X."/>
            <person name="Chang Y."/>
            <person name="Huang F."/>
            <person name="Chen Y."/>
            <person name="Hong S."/>
            <person name="Mi L."/>
            <person name="Sun Q."/>
            <person name="Zhang L."/>
            <person name="Zhou B."/>
            <person name="Peng R."/>
            <person name="Zhang X."/>
            <person name="Liu F."/>
        </authorList>
    </citation>
    <scope>NUCLEOTIDE SEQUENCE [LARGE SCALE GENOMIC DNA]</scope>
    <source>
        <strain evidence="2">cv. PA1801</strain>
    </source>
</reference>
<evidence type="ECO:0008006" key="3">
    <source>
        <dbReference type="Google" id="ProtNLM"/>
    </source>
</evidence>
<gene>
    <name evidence="1" type="ORF">EPI10_027766</name>
</gene>
<dbReference type="Gene3D" id="2.40.70.10">
    <property type="entry name" value="Acid Proteases"/>
    <property type="match status" value="1"/>
</dbReference>
<proteinExistence type="predicted"/>
<comment type="caution">
    <text evidence="1">The sequence shown here is derived from an EMBL/GenBank/DDBJ whole genome shotgun (WGS) entry which is preliminary data.</text>
</comment>
<keyword evidence="2" id="KW-1185">Reference proteome</keyword>
<dbReference type="OrthoDB" id="781949at2759"/>
<evidence type="ECO:0000313" key="1">
    <source>
        <dbReference type="EMBL" id="KAA3461173.1"/>
    </source>
</evidence>
<dbReference type="AlphaFoldDB" id="A0A5B6UUS0"/>
<accession>A0A5B6UUS0</accession>
<dbReference type="PANTHER" id="PTHR33067">
    <property type="entry name" value="RNA-DIRECTED DNA POLYMERASE-RELATED"/>
    <property type="match status" value="1"/>
</dbReference>
<dbReference type="Proteomes" id="UP000325315">
    <property type="component" value="Unassembled WGS sequence"/>
</dbReference>
<organism evidence="1 2">
    <name type="scientific">Gossypium australe</name>
    <dbReference type="NCBI Taxonomy" id="47621"/>
    <lineage>
        <taxon>Eukaryota</taxon>
        <taxon>Viridiplantae</taxon>
        <taxon>Streptophyta</taxon>
        <taxon>Embryophyta</taxon>
        <taxon>Tracheophyta</taxon>
        <taxon>Spermatophyta</taxon>
        <taxon>Magnoliopsida</taxon>
        <taxon>eudicotyledons</taxon>
        <taxon>Gunneridae</taxon>
        <taxon>Pentapetalae</taxon>
        <taxon>rosids</taxon>
        <taxon>malvids</taxon>
        <taxon>Malvales</taxon>
        <taxon>Malvaceae</taxon>
        <taxon>Malvoideae</taxon>
        <taxon>Gossypium</taxon>
    </lineage>
</organism>
<name>A0A5B6UUS0_9ROSI</name>
<sequence length="166" mass="19161">MELIEKVPKYAKFLKEMMARGKKNKCNYFQTSTTKIERPGSIHFTKALCNLGAINLMPLLIFEKLGLGNLKETQITLQLADRSSVHLERVLEDVCKALLFLRLLDFKEDREIPILLGRPFLAISRSTIDLEKNDLTMKINGETETFRCGYQLNKEIKGALQKFIYF</sequence>